<evidence type="ECO:0000256" key="1">
    <source>
        <dbReference type="SAM" id="Phobius"/>
    </source>
</evidence>
<keyword evidence="3" id="KW-1185">Reference proteome</keyword>
<protein>
    <submittedName>
        <fullName evidence="2">Uncharacterized protein</fullName>
    </submittedName>
</protein>
<evidence type="ECO:0000313" key="2">
    <source>
        <dbReference type="EMBL" id="KAL3884012.1"/>
    </source>
</evidence>
<reference evidence="2 3" key="1">
    <citation type="submission" date="2024-11" db="EMBL/GenBank/DDBJ databases">
        <title>Chromosome-level genome assembly of the freshwater bivalve Anodonta woodiana.</title>
        <authorList>
            <person name="Chen X."/>
        </authorList>
    </citation>
    <scope>NUCLEOTIDE SEQUENCE [LARGE SCALE GENOMIC DNA]</scope>
    <source>
        <strain evidence="2">MN2024</strain>
        <tissue evidence="2">Gills</tissue>
    </source>
</reference>
<proteinExistence type="predicted"/>
<evidence type="ECO:0000313" key="3">
    <source>
        <dbReference type="Proteomes" id="UP001634394"/>
    </source>
</evidence>
<name>A0ABD3XCK8_SINWO</name>
<dbReference type="AlphaFoldDB" id="A0ABD3XCK8"/>
<sequence length="51" mass="5868">QTGAYVQILWRILVNDFFQFAVLFIIILLAFSGAFFLSLRGDDGLYLHNET</sequence>
<feature type="non-terminal residue" evidence="2">
    <location>
        <position position="1"/>
    </location>
</feature>
<comment type="caution">
    <text evidence="2">The sequence shown here is derived from an EMBL/GenBank/DDBJ whole genome shotgun (WGS) entry which is preliminary data.</text>
</comment>
<keyword evidence="1" id="KW-1133">Transmembrane helix</keyword>
<accession>A0ABD3XCK8</accession>
<dbReference type="EMBL" id="JBJQND010000003">
    <property type="protein sequence ID" value="KAL3884012.1"/>
    <property type="molecule type" value="Genomic_DNA"/>
</dbReference>
<gene>
    <name evidence="2" type="ORF">ACJMK2_030238</name>
</gene>
<keyword evidence="1" id="KW-0812">Transmembrane</keyword>
<keyword evidence="1" id="KW-0472">Membrane</keyword>
<feature type="transmembrane region" description="Helical" evidence="1">
    <location>
        <begin position="17"/>
        <end position="39"/>
    </location>
</feature>
<dbReference type="Proteomes" id="UP001634394">
    <property type="component" value="Unassembled WGS sequence"/>
</dbReference>
<organism evidence="2 3">
    <name type="scientific">Sinanodonta woodiana</name>
    <name type="common">Chinese pond mussel</name>
    <name type="synonym">Anodonta woodiana</name>
    <dbReference type="NCBI Taxonomy" id="1069815"/>
    <lineage>
        <taxon>Eukaryota</taxon>
        <taxon>Metazoa</taxon>
        <taxon>Spiralia</taxon>
        <taxon>Lophotrochozoa</taxon>
        <taxon>Mollusca</taxon>
        <taxon>Bivalvia</taxon>
        <taxon>Autobranchia</taxon>
        <taxon>Heteroconchia</taxon>
        <taxon>Palaeoheterodonta</taxon>
        <taxon>Unionida</taxon>
        <taxon>Unionoidea</taxon>
        <taxon>Unionidae</taxon>
        <taxon>Unioninae</taxon>
        <taxon>Sinanodonta</taxon>
    </lineage>
</organism>
<feature type="non-terminal residue" evidence="2">
    <location>
        <position position="51"/>
    </location>
</feature>